<dbReference type="InterPro" id="IPR058163">
    <property type="entry name" value="LysR-type_TF_proteobact-type"/>
</dbReference>
<evidence type="ECO:0000256" key="3">
    <source>
        <dbReference type="ARBA" id="ARBA00023125"/>
    </source>
</evidence>
<dbReference type="SUPFAM" id="SSF53850">
    <property type="entry name" value="Periplasmic binding protein-like II"/>
    <property type="match status" value="1"/>
</dbReference>
<dbReference type="PANTHER" id="PTHR30537:SF5">
    <property type="entry name" value="HTH-TYPE TRANSCRIPTIONAL ACTIVATOR TTDR-RELATED"/>
    <property type="match status" value="1"/>
</dbReference>
<accession>A0A432VY55</accession>
<evidence type="ECO:0000259" key="5">
    <source>
        <dbReference type="PROSITE" id="PS50931"/>
    </source>
</evidence>
<dbReference type="Gene3D" id="1.10.10.10">
    <property type="entry name" value="Winged helix-like DNA-binding domain superfamily/Winged helix DNA-binding domain"/>
    <property type="match status" value="1"/>
</dbReference>
<dbReference type="Pfam" id="PF00126">
    <property type="entry name" value="HTH_1"/>
    <property type="match status" value="1"/>
</dbReference>
<evidence type="ECO:0000256" key="2">
    <source>
        <dbReference type="ARBA" id="ARBA00023015"/>
    </source>
</evidence>
<dbReference type="InterPro" id="IPR036388">
    <property type="entry name" value="WH-like_DNA-bd_sf"/>
</dbReference>
<dbReference type="InterPro" id="IPR005119">
    <property type="entry name" value="LysR_subst-bd"/>
</dbReference>
<comment type="similarity">
    <text evidence="1">Belongs to the LysR transcriptional regulatory family.</text>
</comment>
<dbReference type="GO" id="GO:0043565">
    <property type="term" value="F:sequence-specific DNA binding"/>
    <property type="evidence" value="ECO:0007669"/>
    <property type="project" value="TreeGrafter"/>
</dbReference>
<dbReference type="Proteomes" id="UP000288212">
    <property type="component" value="Unassembled WGS sequence"/>
</dbReference>
<dbReference type="GO" id="GO:0003700">
    <property type="term" value="F:DNA-binding transcription factor activity"/>
    <property type="evidence" value="ECO:0007669"/>
    <property type="project" value="InterPro"/>
</dbReference>
<dbReference type="CDD" id="cd05466">
    <property type="entry name" value="PBP2_LTTR_substrate"/>
    <property type="match status" value="1"/>
</dbReference>
<evidence type="ECO:0000313" key="7">
    <source>
        <dbReference type="Proteomes" id="UP000288212"/>
    </source>
</evidence>
<gene>
    <name evidence="6" type="ORF">CWE06_01905</name>
</gene>
<dbReference type="Pfam" id="PF03466">
    <property type="entry name" value="LysR_substrate"/>
    <property type="match status" value="1"/>
</dbReference>
<comment type="caution">
    <text evidence="6">The sequence shown here is derived from an EMBL/GenBank/DDBJ whole genome shotgun (WGS) entry which is preliminary data.</text>
</comment>
<keyword evidence="3" id="KW-0238">DNA-binding</keyword>
<dbReference type="InterPro" id="IPR036390">
    <property type="entry name" value="WH_DNA-bd_sf"/>
</dbReference>
<dbReference type="AlphaFoldDB" id="A0A432VY55"/>
<dbReference type="FunFam" id="1.10.10.10:FF:000001">
    <property type="entry name" value="LysR family transcriptional regulator"/>
    <property type="match status" value="1"/>
</dbReference>
<dbReference type="SUPFAM" id="SSF46785">
    <property type="entry name" value="Winged helix' DNA-binding domain"/>
    <property type="match status" value="1"/>
</dbReference>
<dbReference type="GO" id="GO:0006351">
    <property type="term" value="P:DNA-templated transcription"/>
    <property type="evidence" value="ECO:0007669"/>
    <property type="project" value="TreeGrafter"/>
</dbReference>
<proteinExistence type="inferred from homology"/>
<evidence type="ECO:0000313" key="6">
    <source>
        <dbReference type="EMBL" id="RUO21630.1"/>
    </source>
</evidence>
<protein>
    <recommendedName>
        <fullName evidence="5">HTH lysR-type domain-containing protein</fullName>
    </recommendedName>
</protein>
<reference evidence="6 7" key="1">
    <citation type="journal article" date="2011" name="Front. Microbiol.">
        <title>Genomic signatures of strain selection and enhancement in Bacillus atrophaeus var. globigii, a historical biowarfare simulant.</title>
        <authorList>
            <person name="Gibbons H.S."/>
            <person name="Broomall S.M."/>
            <person name="McNew L.A."/>
            <person name="Daligault H."/>
            <person name="Chapman C."/>
            <person name="Bruce D."/>
            <person name="Karavis M."/>
            <person name="Krepps M."/>
            <person name="McGregor P.A."/>
            <person name="Hong C."/>
            <person name="Park K.H."/>
            <person name="Akmal A."/>
            <person name="Feldman A."/>
            <person name="Lin J.S."/>
            <person name="Chang W.E."/>
            <person name="Higgs B.W."/>
            <person name="Demirev P."/>
            <person name="Lindquist J."/>
            <person name="Liem A."/>
            <person name="Fochler E."/>
            <person name="Read T.D."/>
            <person name="Tapia R."/>
            <person name="Johnson S."/>
            <person name="Bishop-Lilly K.A."/>
            <person name="Detter C."/>
            <person name="Han C."/>
            <person name="Sozhamannan S."/>
            <person name="Rosenzweig C.N."/>
            <person name="Skowronski E.W."/>
        </authorList>
    </citation>
    <scope>NUCLEOTIDE SEQUENCE [LARGE SCALE GENOMIC DNA]</scope>
    <source>
        <strain evidence="6 7">AK5</strain>
    </source>
</reference>
<keyword evidence="2" id="KW-0805">Transcription regulation</keyword>
<dbReference type="InterPro" id="IPR000847">
    <property type="entry name" value="LysR_HTH_N"/>
</dbReference>
<dbReference type="OrthoDB" id="6787458at2"/>
<keyword evidence="7" id="KW-1185">Reference proteome</keyword>
<name>A0A432VY55_9GAMM</name>
<feature type="domain" description="HTH lysR-type" evidence="5">
    <location>
        <begin position="17"/>
        <end position="74"/>
    </location>
</feature>
<dbReference type="Gene3D" id="3.40.190.10">
    <property type="entry name" value="Periplasmic binding protein-like II"/>
    <property type="match status" value="2"/>
</dbReference>
<organism evidence="6 7">
    <name type="scientific">Aliidiomarina haloalkalitolerans</name>
    <dbReference type="NCBI Taxonomy" id="859059"/>
    <lineage>
        <taxon>Bacteria</taxon>
        <taxon>Pseudomonadati</taxon>
        <taxon>Pseudomonadota</taxon>
        <taxon>Gammaproteobacteria</taxon>
        <taxon>Alteromonadales</taxon>
        <taxon>Idiomarinaceae</taxon>
        <taxon>Aliidiomarina</taxon>
    </lineage>
</organism>
<dbReference type="EMBL" id="PIPI01000001">
    <property type="protein sequence ID" value="RUO21630.1"/>
    <property type="molecule type" value="Genomic_DNA"/>
</dbReference>
<dbReference type="PRINTS" id="PR00039">
    <property type="entry name" value="HTHLYSR"/>
</dbReference>
<dbReference type="PANTHER" id="PTHR30537">
    <property type="entry name" value="HTH-TYPE TRANSCRIPTIONAL REGULATOR"/>
    <property type="match status" value="1"/>
</dbReference>
<keyword evidence="4" id="KW-0804">Transcription</keyword>
<evidence type="ECO:0000256" key="4">
    <source>
        <dbReference type="ARBA" id="ARBA00023163"/>
    </source>
</evidence>
<sequence>MILTQYGVINMNPNSLPSLNALRVFESVARLGSFKAAAAELGVTQSAISRQMTTLEEQLGVRLVQRDNRVHALTPAGDALASDLSRVFRQIERLVKRTMKNGDHARRTITLGISSELLRWWLGPLLTEFNQLYPHLELQCVQVPEYLSRQNEGPLTHEILHGELDALLTFSAPAQKAVVNWRLTEPRLILIRPAAVPEPTKDNLNEYKFVAVNTNKDWDRWNRAYESKINNENVQFVNNTSMAVELAQFTGRLMLLPECYAKAATEGDLVEVPGFSLDGKHGLHISVRRESQREMAIVALVNWMRHVVETVEKQKR</sequence>
<dbReference type="PROSITE" id="PS50931">
    <property type="entry name" value="HTH_LYSR"/>
    <property type="match status" value="1"/>
</dbReference>
<evidence type="ECO:0000256" key="1">
    <source>
        <dbReference type="ARBA" id="ARBA00009437"/>
    </source>
</evidence>